<gene>
    <name evidence="2" type="ORF">AArcSt2_08345</name>
</gene>
<keyword evidence="1" id="KW-0812">Transmembrane</keyword>
<dbReference type="Proteomes" id="UP001203207">
    <property type="component" value="Unassembled WGS sequence"/>
</dbReference>
<reference evidence="2" key="2">
    <citation type="submission" date="2022-02" db="EMBL/GenBank/DDBJ databases">
        <authorList>
            <person name="Elcheninov A.G."/>
            <person name="Sorokin D.Y."/>
            <person name="Kublanov I.V."/>
        </authorList>
    </citation>
    <scope>NUCLEOTIDE SEQUENCE</scope>
    <source>
        <strain evidence="2">AArc-St2</strain>
    </source>
</reference>
<accession>A0AAE3FY00</accession>
<comment type="caution">
    <text evidence="2">The sequence shown here is derived from an EMBL/GenBank/DDBJ whole genome shotgun (WGS) entry which is preliminary data.</text>
</comment>
<feature type="transmembrane region" description="Helical" evidence="1">
    <location>
        <begin position="12"/>
        <end position="33"/>
    </location>
</feature>
<evidence type="ECO:0000313" key="2">
    <source>
        <dbReference type="EMBL" id="MCL9816950.1"/>
    </source>
</evidence>
<dbReference type="AlphaFoldDB" id="A0AAE3FY00"/>
<feature type="transmembrane region" description="Helical" evidence="1">
    <location>
        <begin position="61"/>
        <end position="84"/>
    </location>
</feature>
<reference evidence="2" key="1">
    <citation type="journal article" date="2022" name="Syst. Appl. Microbiol.">
        <title>Natronocalculus amylovorans gen. nov., sp. nov., and Natranaeroarchaeum aerophilus sp. nov., dominant culturable amylolytic natronoarchaea from hypersaline soda lakes in southwestern Siberia.</title>
        <authorList>
            <person name="Sorokin D.Y."/>
            <person name="Elcheninov A.G."/>
            <person name="Khizhniak T.V."/>
            <person name="Koenen M."/>
            <person name="Bale N.J."/>
            <person name="Damste J.S.S."/>
            <person name="Kublanov I.V."/>
        </authorList>
    </citation>
    <scope>NUCLEOTIDE SEQUENCE</scope>
    <source>
        <strain evidence="2">AArc-St2</strain>
    </source>
</reference>
<sequence length="92" mass="9351">MDDADADTAQGSTILIAVAISAIITAGILGLFVGELGAEQGEISEIIVLDILTVPLSPVPLAVYAMGATSLIVIVLFGAVSIAARFDSHAER</sequence>
<protein>
    <recommendedName>
        <fullName evidence="4">Cox cluster protein</fullName>
    </recommendedName>
</protein>
<keyword evidence="1" id="KW-1133">Transmembrane helix</keyword>
<dbReference type="RefSeq" id="WP_174653898.1">
    <property type="nucleotide sequence ID" value="NZ_JAKRVX010000003.1"/>
</dbReference>
<evidence type="ECO:0000256" key="1">
    <source>
        <dbReference type="SAM" id="Phobius"/>
    </source>
</evidence>
<evidence type="ECO:0008006" key="4">
    <source>
        <dbReference type="Google" id="ProtNLM"/>
    </source>
</evidence>
<evidence type="ECO:0000313" key="3">
    <source>
        <dbReference type="Proteomes" id="UP001203207"/>
    </source>
</evidence>
<name>A0AAE3FY00_9EURY</name>
<organism evidence="2 3">
    <name type="scientific">Natronocalculus amylovorans</name>
    <dbReference type="NCBI Taxonomy" id="2917812"/>
    <lineage>
        <taxon>Archaea</taxon>
        <taxon>Methanobacteriati</taxon>
        <taxon>Methanobacteriota</taxon>
        <taxon>Stenosarchaea group</taxon>
        <taxon>Halobacteria</taxon>
        <taxon>Halobacteriales</taxon>
        <taxon>Haloferacaceae</taxon>
        <taxon>Natronocalculus</taxon>
    </lineage>
</organism>
<keyword evidence="3" id="KW-1185">Reference proteome</keyword>
<proteinExistence type="predicted"/>
<keyword evidence="1" id="KW-0472">Membrane</keyword>
<dbReference type="EMBL" id="JAKRVX010000003">
    <property type="protein sequence ID" value="MCL9816950.1"/>
    <property type="molecule type" value="Genomic_DNA"/>
</dbReference>